<reference evidence="1 2" key="1">
    <citation type="submission" date="2020-05" db="EMBL/GenBank/DDBJ databases">
        <authorList>
            <person name="Campoy J."/>
            <person name="Schneeberger K."/>
            <person name="Spophaly S."/>
        </authorList>
    </citation>
    <scope>NUCLEOTIDE SEQUENCE [LARGE SCALE GENOMIC DNA]</scope>
    <source>
        <strain evidence="1">PruArmRojPasFocal</strain>
    </source>
</reference>
<dbReference type="AlphaFoldDB" id="A0A6J5UXV9"/>
<gene>
    <name evidence="1" type="ORF">CURHAP_LOCUS33303</name>
</gene>
<name>A0A6J5UXV9_PRUAR</name>
<accession>A0A6J5UXV9</accession>
<sequence length="85" mass="9057">MAVVKTTTPTLVTVAIVNGGTQGHRAKRYPQLQSCSQTQPMLISLPPMTAPLLLSPGCLIPVPLAMLPPMSLISSVSLHMMTMMK</sequence>
<proteinExistence type="predicted"/>
<dbReference type="EMBL" id="CAEKDK010000005">
    <property type="protein sequence ID" value="CAB4280457.1"/>
    <property type="molecule type" value="Genomic_DNA"/>
</dbReference>
<protein>
    <submittedName>
        <fullName evidence="1">Uncharacterized protein</fullName>
    </submittedName>
</protein>
<evidence type="ECO:0000313" key="1">
    <source>
        <dbReference type="EMBL" id="CAB4280457.1"/>
    </source>
</evidence>
<organism evidence="1 2">
    <name type="scientific">Prunus armeniaca</name>
    <name type="common">Apricot</name>
    <name type="synonym">Armeniaca vulgaris</name>
    <dbReference type="NCBI Taxonomy" id="36596"/>
    <lineage>
        <taxon>Eukaryota</taxon>
        <taxon>Viridiplantae</taxon>
        <taxon>Streptophyta</taxon>
        <taxon>Embryophyta</taxon>
        <taxon>Tracheophyta</taxon>
        <taxon>Spermatophyta</taxon>
        <taxon>Magnoliopsida</taxon>
        <taxon>eudicotyledons</taxon>
        <taxon>Gunneridae</taxon>
        <taxon>Pentapetalae</taxon>
        <taxon>rosids</taxon>
        <taxon>fabids</taxon>
        <taxon>Rosales</taxon>
        <taxon>Rosaceae</taxon>
        <taxon>Amygdaloideae</taxon>
        <taxon>Amygdaleae</taxon>
        <taxon>Prunus</taxon>
    </lineage>
</organism>
<evidence type="ECO:0000313" key="2">
    <source>
        <dbReference type="Proteomes" id="UP000507222"/>
    </source>
</evidence>
<dbReference type="Proteomes" id="UP000507222">
    <property type="component" value="Unassembled WGS sequence"/>
</dbReference>